<evidence type="ECO:0000259" key="4">
    <source>
        <dbReference type="PROSITE" id="PS50026"/>
    </source>
</evidence>
<dbReference type="Pfam" id="PF01822">
    <property type="entry name" value="WSC"/>
    <property type="match status" value="1"/>
</dbReference>
<dbReference type="Pfam" id="PF00008">
    <property type="entry name" value="EGF"/>
    <property type="match status" value="1"/>
</dbReference>
<dbReference type="InterPro" id="IPR002889">
    <property type="entry name" value="WSC_carb-bd"/>
</dbReference>
<feature type="chain" id="PRO_5039638387" description="WSC domain-containing protein" evidence="3">
    <location>
        <begin position="18"/>
        <end position="149"/>
    </location>
</feature>
<keyword evidence="2" id="KW-0245">EGF-like domain</keyword>
<feature type="signal peptide" evidence="3">
    <location>
        <begin position="1"/>
        <end position="17"/>
    </location>
</feature>
<dbReference type="PANTHER" id="PTHR45964">
    <property type="entry name" value="WSCD FAMILY MEMBER CG9164"/>
    <property type="match status" value="1"/>
</dbReference>
<keyword evidence="7" id="KW-1185">Reference proteome</keyword>
<evidence type="ECO:0000256" key="1">
    <source>
        <dbReference type="ARBA" id="ARBA00022737"/>
    </source>
</evidence>
<dbReference type="OrthoDB" id="6160791at2759"/>
<keyword evidence="3" id="KW-0732">Signal</keyword>
<comment type="caution">
    <text evidence="2">Lacks conserved residue(s) required for the propagation of feature annotation.</text>
</comment>
<dbReference type="Gene3D" id="2.10.25.10">
    <property type="entry name" value="Laminin"/>
    <property type="match status" value="1"/>
</dbReference>
<dbReference type="PROSITE" id="PS50026">
    <property type="entry name" value="EGF_3"/>
    <property type="match status" value="1"/>
</dbReference>
<dbReference type="PROSITE" id="PS51212">
    <property type="entry name" value="WSC"/>
    <property type="match status" value="1"/>
</dbReference>
<protein>
    <recommendedName>
        <fullName evidence="8">WSC domain-containing protein</fullName>
    </recommendedName>
</protein>
<keyword evidence="1" id="KW-0677">Repeat</keyword>
<evidence type="ECO:0008006" key="8">
    <source>
        <dbReference type="Google" id="ProtNLM"/>
    </source>
</evidence>
<reference evidence="6" key="1">
    <citation type="journal article" date="2019" name="bioRxiv">
        <title>The Genome of the Zebra Mussel, Dreissena polymorpha: A Resource for Invasive Species Research.</title>
        <authorList>
            <person name="McCartney M.A."/>
            <person name="Auch B."/>
            <person name="Kono T."/>
            <person name="Mallez S."/>
            <person name="Zhang Y."/>
            <person name="Obille A."/>
            <person name="Becker A."/>
            <person name="Abrahante J.E."/>
            <person name="Garbe J."/>
            <person name="Badalamenti J.P."/>
            <person name="Herman A."/>
            <person name="Mangelson H."/>
            <person name="Liachko I."/>
            <person name="Sullivan S."/>
            <person name="Sone E.D."/>
            <person name="Koren S."/>
            <person name="Silverstein K.A.T."/>
            <person name="Beckman K.B."/>
            <person name="Gohl D.M."/>
        </authorList>
    </citation>
    <scope>NUCLEOTIDE SEQUENCE</scope>
    <source>
        <strain evidence="6">Duluth1</strain>
        <tissue evidence="6">Whole animal</tissue>
    </source>
</reference>
<reference evidence="6" key="2">
    <citation type="submission" date="2020-11" db="EMBL/GenBank/DDBJ databases">
        <authorList>
            <person name="McCartney M.A."/>
            <person name="Auch B."/>
            <person name="Kono T."/>
            <person name="Mallez S."/>
            <person name="Becker A."/>
            <person name="Gohl D.M."/>
            <person name="Silverstein K.A.T."/>
            <person name="Koren S."/>
            <person name="Bechman K.B."/>
            <person name="Herman A."/>
            <person name="Abrahante J.E."/>
            <person name="Garbe J."/>
        </authorList>
    </citation>
    <scope>NUCLEOTIDE SEQUENCE</scope>
    <source>
        <strain evidence="6">Duluth1</strain>
        <tissue evidence="6">Whole animal</tissue>
    </source>
</reference>
<feature type="domain" description="WSC" evidence="5">
    <location>
        <begin position="58"/>
        <end position="146"/>
    </location>
</feature>
<accession>A0A9D4BYJ4</accession>
<feature type="domain" description="EGF-like" evidence="4">
    <location>
        <begin position="15"/>
        <end position="56"/>
    </location>
</feature>
<dbReference type="AlphaFoldDB" id="A0A9D4BYJ4"/>
<dbReference type="PANTHER" id="PTHR45964:SF5">
    <property type="entry name" value="WSCD FAMILY MEMBER CG9164"/>
    <property type="match status" value="1"/>
</dbReference>
<organism evidence="6 7">
    <name type="scientific">Dreissena polymorpha</name>
    <name type="common">Zebra mussel</name>
    <name type="synonym">Mytilus polymorpha</name>
    <dbReference type="NCBI Taxonomy" id="45954"/>
    <lineage>
        <taxon>Eukaryota</taxon>
        <taxon>Metazoa</taxon>
        <taxon>Spiralia</taxon>
        <taxon>Lophotrochozoa</taxon>
        <taxon>Mollusca</taxon>
        <taxon>Bivalvia</taxon>
        <taxon>Autobranchia</taxon>
        <taxon>Heteroconchia</taxon>
        <taxon>Euheterodonta</taxon>
        <taxon>Imparidentia</taxon>
        <taxon>Neoheterodontei</taxon>
        <taxon>Myida</taxon>
        <taxon>Dreissenoidea</taxon>
        <taxon>Dreissenidae</taxon>
        <taxon>Dreissena</taxon>
    </lineage>
</organism>
<dbReference type="SUPFAM" id="SSF57196">
    <property type="entry name" value="EGF/Laminin"/>
    <property type="match status" value="1"/>
</dbReference>
<dbReference type="Proteomes" id="UP000828390">
    <property type="component" value="Unassembled WGS sequence"/>
</dbReference>
<evidence type="ECO:0000313" key="7">
    <source>
        <dbReference type="Proteomes" id="UP000828390"/>
    </source>
</evidence>
<dbReference type="PROSITE" id="PS01186">
    <property type="entry name" value="EGF_2"/>
    <property type="match status" value="1"/>
</dbReference>
<evidence type="ECO:0000313" key="6">
    <source>
        <dbReference type="EMBL" id="KAH3713376.1"/>
    </source>
</evidence>
<evidence type="ECO:0000259" key="5">
    <source>
        <dbReference type="PROSITE" id="PS51212"/>
    </source>
</evidence>
<feature type="disulfide bond" evidence="2">
    <location>
        <begin position="46"/>
        <end position="55"/>
    </location>
</feature>
<keyword evidence="2" id="KW-1015">Disulfide bond</keyword>
<gene>
    <name evidence="6" type="ORF">DPMN_073168</name>
</gene>
<dbReference type="SMART" id="SM00181">
    <property type="entry name" value="EGF"/>
    <property type="match status" value="1"/>
</dbReference>
<name>A0A9D4BYJ4_DREPO</name>
<evidence type="ECO:0000256" key="2">
    <source>
        <dbReference type="PROSITE-ProRule" id="PRU00076"/>
    </source>
</evidence>
<dbReference type="EMBL" id="JAIWYP010000014">
    <property type="protein sequence ID" value="KAH3713376.1"/>
    <property type="molecule type" value="Genomic_DNA"/>
</dbReference>
<evidence type="ECO:0000256" key="3">
    <source>
        <dbReference type="SAM" id="SignalP"/>
    </source>
</evidence>
<comment type="caution">
    <text evidence="6">The sequence shown here is derived from an EMBL/GenBank/DDBJ whole genome shotgun (WGS) entry which is preliminary data.</text>
</comment>
<dbReference type="PROSITE" id="PS00022">
    <property type="entry name" value="EGF_1"/>
    <property type="match status" value="1"/>
</dbReference>
<proteinExistence type="predicted"/>
<dbReference type="InterPro" id="IPR051589">
    <property type="entry name" value="Sialate-O-sulfotransferase"/>
</dbReference>
<sequence>MFFGVVISSFVVTIVAASCVTNPCQNNGTCNLPHYTGDTALYYCRCTSGWEGRYCKDPFRYIGCFEDSVARIMPVMLPLSRSNSPLECAARCHGYPYSGTQDGIECFCGHYLNAKKRKDSECNMACPGDNSQKCGGSWRMSVYSNMAEK</sequence>
<dbReference type="SMART" id="SM00321">
    <property type="entry name" value="WSC"/>
    <property type="match status" value="1"/>
</dbReference>
<dbReference type="InterPro" id="IPR000742">
    <property type="entry name" value="EGF"/>
</dbReference>